<evidence type="ECO:0000313" key="2">
    <source>
        <dbReference type="Proteomes" id="UP000259914"/>
    </source>
</evidence>
<dbReference type="EMBL" id="MH590589">
    <property type="protein sequence ID" value="AXH68874.1"/>
    <property type="molecule type" value="Genomic_DNA"/>
</dbReference>
<reference evidence="1 2" key="1">
    <citation type="submission" date="2018-07" db="EMBL/GenBank/DDBJ databases">
        <authorList>
            <person name="Dixon J."/>
            <person name="Knudsen H.R."/>
            <person name="Rock W."/>
            <person name="Scott A.N."/>
            <person name="Walsdorf S.L."/>
            <person name="Layton S.R."/>
            <person name="Nayek S."/>
            <person name="Kim T."/>
            <person name="Hughes L.E."/>
            <person name="Garlena R.A."/>
            <person name="Russell D.A."/>
            <person name="Pope W.H."/>
            <person name="Jacobs-Sera D."/>
            <person name="Hatfull G.F."/>
        </authorList>
    </citation>
    <scope>NUCLEOTIDE SEQUENCE [LARGE SCALE GENOMIC DNA]</scope>
</reference>
<organism evidence="1 2">
    <name type="scientific">Streptomyces phage SparkleGoddess</name>
    <dbReference type="NCBI Taxonomy" id="2283305"/>
    <lineage>
        <taxon>Viruses</taxon>
        <taxon>Duplodnaviria</taxon>
        <taxon>Heunggongvirae</taxon>
        <taxon>Uroviricota</taxon>
        <taxon>Caudoviricetes</taxon>
        <taxon>Stanwilliamsviridae</taxon>
        <taxon>Loccivirinae</taxon>
        <taxon>Gilsonvirus</taxon>
        <taxon>Gilsonvirus comrade</taxon>
    </lineage>
</organism>
<name>A0A345ME93_9CAUD</name>
<protein>
    <submittedName>
        <fullName evidence="1">Uncharacterized protein</fullName>
    </submittedName>
</protein>
<sequence length="204" mass="23343">MDFNQLREMIPLATGEKLHVMEMKPYPNITLAMPGRHQNDTTPIGGDFVVMVDDDSMGWVRHQFTHGDLWDDLEKKMQTDLEGATVLMRDYAKVVRGSDPVMPGWDFQRGGYDGEGSDPWETTMHPQTFLYAVQCLAVAEHRRYWQHECQGGGRYLPARFSMGIIEGKWTAADAKSYQYRGRQGLENLIKEKGRPTPLKKFAES</sequence>
<dbReference type="Proteomes" id="UP000259914">
    <property type="component" value="Segment"/>
</dbReference>
<gene>
    <name evidence="1" type="primary">195</name>
    <name evidence="1" type="ORF">SEA_SPARKLEGODDESS_195</name>
</gene>
<proteinExistence type="predicted"/>
<evidence type="ECO:0000313" key="1">
    <source>
        <dbReference type="EMBL" id="AXH68874.1"/>
    </source>
</evidence>
<accession>A0A345ME93</accession>